<dbReference type="AlphaFoldDB" id="A0A291LJF7"/>
<protein>
    <submittedName>
        <fullName evidence="1">Uncharacterized protein</fullName>
    </submittedName>
</protein>
<dbReference type="EMBL" id="KY575058">
    <property type="protein sequence ID" value="ATI20550.1"/>
    <property type="molecule type" value="Genomic_DNA"/>
</dbReference>
<sequence>MLDIKFKSPFTVFDIWSKSIFIVWIVTSSSSPTYLLRICRILSSIYDANLSKDTSSRSLKTKDLWWSDNVYHWFSAYCNRDKNKYLTSVCKYVSLIIQSLISSVNFLRASLLSSKICLLFSIDFIFLA</sequence>
<name>A0A291LJF7_9PEZI</name>
<keyword evidence="1" id="KW-0496">Mitochondrion</keyword>
<accession>A0A291LJF7</accession>
<proteinExistence type="predicted"/>
<geneLocation type="mitochondrion" evidence="1"/>
<gene>
    <name evidence="1" type="primary">orf128</name>
</gene>
<organism evidence="1">
    <name type="scientific">Ophiognomonia clavigignenti-juglandacearum</name>
    <dbReference type="NCBI Taxonomy" id="218668"/>
    <lineage>
        <taxon>Eukaryota</taxon>
        <taxon>Fungi</taxon>
        <taxon>Dikarya</taxon>
        <taxon>Ascomycota</taxon>
        <taxon>Pezizomycotina</taxon>
        <taxon>Sordariomycetes</taxon>
        <taxon>Sordariomycetidae</taxon>
        <taxon>Diaporthales</taxon>
        <taxon>Gnomoniaceae</taxon>
        <taxon>Ophiognomonia</taxon>
    </lineage>
</organism>
<evidence type="ECO:0000313" key="1">
    <source>
        <dbReference type="EMBL" id="ATI20550.1"/>
    </source>
</evidence>
<reference evidence="1" key="1">
    <citation type="submission" date="2017-02" db="EMBL/GenBank/DDBJ databases">
        <title>Fungal Comparative Genomics of Melanconis species and Ophiognomonia clavigignenti-juglandacearum at Different Phylogenetic Distances.</title>
        <authorList>
            <person name="Demers J.E."/>
            <person name="Castlebury L.A."/>
        </authorList>
    </citation>
    <scope>NUCLEOTIDE SEQUENCE</scope>
    <source>
        <strain evidence="1">ATCC36624</strain>
    </source>
</reference>